<proteinExistence type="predicted"/>
<dbReference type="EnsemblMetazoa" id="Aqu2.1.19288_001">
    <property type="protein sequence ID" value="Aqu2.1.19288_001"/>
    <property type="gene ID" value="Aqu2.1.19288"/>
</dbReference>
<protein>
    <submittedName>
        <fullName evidence="1">Uncharacterized protein</fullName>
    </submittedName>
</protein>
<name>A0A1X7TVP2_AMPQE</name>
<sequence>MFIMLHLLPHPTQGEDDHCAPFIDVFGTQTLEKHHRLWKRKQATRKNTLPFYASVQHICSIELMVQCEECGQWRLIYCKYKVKEQHHIHLTLLLHNYSYNCESKIIELNLPEELKYIEMCSHSCCDPIEKLYYAAKLEPICICCGKEQPYTVPDEYHQCSHCRDKPSVRKK</sequence>
<dbReference type="OrthoDB" id="10003658at2759"/>
<accession>A0A1X7TVP2</accession>
<dbReference type="AlphaFoldDB" id="A0A1X7TVP2"/>
<dbReference type="InParanoid" id="A0A1X7TVP2"/>
<reference evidence="1" key="1">
    <citation type="submission" date="2017-05" db="UniProtKB">
        <authorList>
            <consortium name="EnsemblMetazoa"/>
        </authorList>
    </citation>
    <scope>IDENTIFICATION</scope>
</reference>
<organism evidence="1">
    <name type="scientific">Amphimedon queenslandica</name>
    <name type="common">Sponge</name>
    <dbReference type="NCBI Taxonomy" id="400682"/>
    <lineage>
        <taxon>Eukaryota</taxon>
        <taxon>Metazoa</taxon>
        <taxon>Porifera</taxon>
        <taxon>Demospongiae</taxon>
        <taxon>Heteroscleromorpha</taxon>
        <taxon>Haplosclerida</taxon>
        <taxon>Niphatidae</taxon>
        <taxon>Amphimedon</taxon>
    </lineage>
</organism>
<evidence type="ECO:0000313" key="1">
    <source>
        <dbReference type="EnsemblMetazoa" id="Aqu2.1.19288_001"/>
    </source>
</evidence>